<keyword evidence="1" id="KW-0963">Cytoplasm</keyword>
<evidence type="ECO:0000256" key="6">
    <source>
        <dbReference type="HAMAP-Rule" id="MF_03146"/>
    </source>
</evidence>
<dbReference type="Pfam" id="PF04034">
    <property type="entry name" value="Ribo_biogen_C"/>
    <property type="match status" value="1"/>
</dbReference>
<feature type="compositionally biased region" description="Acidic residues" evidence="7">
    <location>
        <begin position="258"/>
        <end position="271"/>
    </location>
</feature>
<dbReference type="PANTHER" id="PTHR20426">
    <property type="entry name" value="RIBOSOME BIOGENESIS PROTEIN TSR3 HOMOLOG"/>
    <property type="match status" value="1"/>
</dbReference>
<evidence type="ECO:0000256" key="4">
    <source>
        <dbReference type="ARBA" id="ARBA00022679"/>
    </source>
</evidence>
<feature type="region of interest" description="Disordered" evidence="7">
    <location>
        <begin position="1"/>
        <end position="30"/>
    </location>
</feature>
<comment type="function">
    <text evidence="6">Aminocarboxypropyltransferase that catalyzes the aminocarboxypropyl transfer on pseudouridine in 18S rRNA. It constitutes the last step in biosynthesis of the hypermodified N1-methyl-N3-(3-amino-3-carboxypropyl) pseudouridine (m1acp3-Psi).</text>
</comment>
<comment type="similarity">
    <text evidence="6">Belongs to the TDD superfamily. TSR3 family.</text>
</comment>
<gene>
    <name evidence="10" type="ORF">TeGR_g4066</name>
</gene>
<evidence type="ECO:0000256" key="3">
    <source>
        <dbReference type="ARBA" id="ARBA00022552"/>
    </source>
</evidence>
<feature type="binding site" evidence="6">
    <location>
        <position position="124"/>
    </location>
    <ligand>
        <name>S-adenosyl-L-methionine</name>
        <dbReference type="ChEBI" id="CHEBI:59789"/>
    </ligand>
</feature>
<evidence type="ECO:0000256" key="2">
    <source>
        <dbReference type="ARBA" id="ARBA00022517"/>
    </source>
</evidence>
<dbReference type="HAMAP" id="MF_01116">
    <property type="entry name" value="TSR3"/>
    <property type="match status" value="1"/>
</dbReference>
<accession>A0ABQ6M6M2</accession>
<dbReference type="InterPro" id="IPR022968">
    <property type="entry name" value="Tsr3-like"/>
</dbReference>
<keyword evidence="3 6" id="KW-0698">rRNA processing</keyword>
<feature type="binding site" evidence="6">
    <location>
        <position position="149"/>
    </location>
    <ligand>
        <name>S-adenosyl-L-methionine</name>
        <dbReference type="ChEBI" id="CHEBI:59789"/>
    </ligand>
</feature>
<sequence>MSSFIPACSRPDSAIDAAPPPDHLDPSAASATSAASSVSFSSSPPKSSAAPLSAAAPPAIPLLMWDFLHCDPKRCTGALLSRRNKMSAMSLHAPFRGIVLSPQGKQVLSPADGPTMARDGLSVIDCSWARLDEIPWRKLNSGGSVHRLLPFLVAVNPVNYGKEGKLSCAEAVAAAQMICGRPDEARTILSEFNWGPEFLKVNKDVFDLYMACDSAEAVKAAEAEFLEKERRLKEERKIMKEAESVTVDGITFGVGGVDLEESEEGSVDGEDDGKQTNKAGTLPPDDYDDYDSYDSEEDEPKMDKFGNYI</sequence>
<evidence type="ECO:0000256" key="1">
    <source>
        <dbReference type="ARBA" id="ARBA00022490"/>
    </source>
</evidence>
<evidence type="ECO:0000313" key="10">
    <source>
        <dbReference type="EMBL" id="GMI20505.1"/>
    </source>
</evidence>
<feature type="domain" description="16S/18S rRNA aminocarboxypropyltransferase Tsr3 C-terminal" evidence="8">
    <location>
        <begin position="98"/>
        <end position="226"/>
    </location>
</feature>
<dbReference type="InterPro" id="IPR007177">
    <property type="entry name" value="Tsr3_C"/>
</dbReference>
<dbReference type="PANTHER" id="PTHR20426:SF0">
    <property type="entry name" value="18S RRNA AMINOCARBOXYPROPYLTRANSFERASE"/>
    <property type="match status" value="1"/>
</dbReference>
<protein>
    <recommendedName>
        <fullName evidence="6">18S rRNA aminocarboxypropyltransferase</fullName>
        <ecNumber evidence="6">2.5.1.157</ecNumber>
    </recommendedName>
</protein>
<evidence type="ECO:0000313" key="11">
    <source>
        <dbReference type="Proteomes" id="UP001165060"/>
    </source>
</evidence>
<evidence type="ECO:0000256" key="5">
    <source>
        <dbReference type="ARBA" id="ARBA00022691"/>
    </source>
</evidence>
<keyword evidence="11" id="KW-1185">Reference proteome</keyword>
<reference evidence="10 11" key="1">
    <citation type="journal article" date="2023" name="Commun. Biol.">
        <title>Genome analysis of Parmales, the sister group of diatoms, reveals the evolutionary specialization of diatoms from phago-mixotrophs to photoautotrophs.</title>
        <authorList>
            <person name="Ban H."/>
            <person name="Sato S."/>
            <person name="Yoshikawa S."/>
            <person name="Yamada K."/>
            <person name="Nakamura Y."/>
            <person name="Ichinomiya M."/>
            <person name="Sato N."/>
            <person name="Blanc-Mathieu R."/>
            <person name="Endo H."/>
            <person name="Kuwata A."/>
            <person name="Ogata H."/>
        </authorList>
    </citation>
    <scope>NUCLEOTIDE SEQUENCE [LARGE SCALE GENOMIC DNA]</scope>
</reference>
<feature type="binding site" evidence="6">
    <location>
        <position position="76"/>
    </location>
    <ligand>
        <name>S-adenosyl-L-methionine</name>
        <dbReference type="ChEBI" id="CHEBI:59789"/>
    </ligand>
</feature>
<proteinExistence type="inferred from homology"/>
<evidence type="ECO:0000259" key="8">
    <source>
        <dbReference type="Pfam" id="PF04034"/>
    </source>
</evidence>
<organism evidence="10 11">
    <name type="scientific">Tetraparma gracilis</name>
    <dbReference type="NCBI Taxonomy" id="2962635"/>
    <lineage>
        <taxon>Eukaryota</taxon>
        <taxon>Sar</taxon>
        <taxon>Stramenopiles</taxon>
        <taxon>Ochrophyta</taxon>
        <taxon>Bolidophyceae</taxon>
        <taxon>Parmales</taxon>
        <taxon>Triparmaceae</taxon>
        <taxon>Tetraparma</taxon>
    </lineage>
</organism>
<dbReference type="NCBIfam" id="NF002621">
    <property type="entry name" value="PRK02287.1"/>
    <property type="match status" value="1"/>
</dbReference>
<feature type="domain" description="RNase L inhibitor RLI-like possible metal-binding" evidence="9">
    <location>
        <begin position="61"/>
        <end position="82"/>
    </location>
</feature>
<keyword evidence="4 6" id="KW-0808">Transferase</keyword>
<comment type="catalytic activity">
    <reaction evidence="6">
        <text>an N(1)-methylpseudouridine in rRNA + S-adenosyl-L-methionine = N(1)-methyl-N(3)-[(3S)-3-amino-3-carboxypropyl]pseudouridine in rRNA + S-methyl-5'-thioadenosine + H(+)</text>
        <dbReference type="Rhea" id="RHEA:63296"/>
        <dbReference type="Rhea" id="RHEA-COMP:11634"/>
        <dbReference type="Rhea" id="RHEA-COMP:16310"/>
        <dbReference type="ChEBI" id="CHEBI:15378"/>
        <dbReference type="ChEBI" id="CHEBI:17509"/>
        <dbReference type="ChEBI" id="CHEBI:59789"/>
        <dbReference type="ChEBI" id="CHEBI:74890"/>
        <dbReference type="ChEBI" id="CHEBI:146234"/>
        <dbReference type="EC" id="2.5.1.157"/>
    </reaction>
</comment>
<comment type="caution">
    <text evidence="6">Lacks conserved residue(s) required for the propagation of feature annotation.</text>
</comment>
<dbReference type="InterPro" id="IPR007209">
    <property type="entry name" value="RNaseL-inhib-like_metal-bd_dom"/>
</dbReference>
<keyword evidence="5 6" id="KW-0949">S-adenosyl-L-methionine</keyword>
<keyword evidence="2 6" id="KW-0690">Ribosome biogenesis</keyword>
<comment type="caution">
    <text evidence="10">The sequence shown here is derived from an EMBL/GenBank/DDBJ whole genome shotgun (WGS) entry which is preliminary data.</text>
</comment>
<feature type="compositionally biased region" description="Acidic residues" evidence="7">
    <location>
        <begin position="285"/>
        <end position="300"/>
    </location>
</feature>
<evidence type="ECO:0000259" key="9">
    <source>
        <dbReference type="Pfam" id="PF04068"/>
    </source>
</evidence>
<name>A0ABQ6M6M2_9STRA</name>
<dbReference type="EC" id="2.5.1.157" evidence="6"/>
<dbReference type="EMBL" id="BRYB01002494">
    <property type="protein sequence ID" value="GMI20505.1"/>
    <property type="molecule type" value="Genomic_DNA"/>
</dbReference>
<dbReference type="Pfam" id="PF04068">
    <property type="entry name" value="Fer4_RLI"/>
    <property type="match status" value="1"/>
</dbReference>
<dbReference type="Proteomes" id="UP001165060">
    <property type="component" value="Unassembled WGS sequence"/>
</dbReference>
<feature type="region of interest" description="Disordered" evidence="7">
    <location>
        <begin position="254"/>
        <end position="309"/>
    </location>
</feature>
<evidence type="ECO:0000256" key="7">
    <source>
        <dbReference type="SAM" id="MobiDB-lite"/>
    </source>
</evidence>